<keyword evidence="6" id="KW-1185">Reference proteome</keyword>
<dbReference type="RefSeq" id="WP_163569884.1">
    <property type="nucleotide sequence ID" value="NZ_BAAANY010000001.1"/>
</dbReference>
<comment type="similarity">
    <text evidence="1">Belongs to the bacterial solute-binding protein 1 family.</text>
</comment>
<comment type="caution">
    <text evidence="5">The sequence shown here is derived from an EMBL/GenBank/DDBJ whole genome shotgun (WGS) entry which is preliminary data.</text>
</comment>
<dbReference type="EMBL" id="BAAANY010000001">
    <property type="protein sequence ID" value="GAA1656315.1"/>
    <property type="molecule type" value="Genomic_DNA"/>
</dbReference>
<evidence type="ECO:0000313" key="5">
    <source>
        <dbReference type="EMBL" id="GAA1656315.1"/>
    </source>
</evidence>
<proteinExistence type="inferred from homology"/>
<protein>
    <submittedName>
        <fullName evidence="5">Sugar ABC transporter substrate-binding protein</fullName>
    </submittedName>
</protein>
<dbReference type="PANTHER" id="PTHR30061">
    <property type="entry name" value="MALTOSE-BINDING PERIPLASMIC PROTEIN"/>
    <property type="match status" value="1"/>
</dbReference>
<organism evidence="5 6">
    <name type="scientific">Fodinicola feengrottensis</name>
    <dbReference type="NCBI Taxonomy" id="435914"/>
    <lineage>
        <taxon>Bacteria</taxon>
        <taxon>Bacillati</taxon>
        <taxon>Actinomycetota</taxon>
        <taxon>Actinomycetes</taxon>
        <taxon>Mycobacteriales</taxon>
        <taxon>Fodinicola</taxon>
    </lineage>
</organism>
<reference evidence="6" key="1">
    <citation type="journal article" date="2019" name="Int. J. Syst. Evol. Microbiol.">
        <title>The Global Catalogue of Microorganisms (GCM) 10K type strain sequencing project: providing services to taxonomists for standard genome sequencing and annotation.</title>
        <authorList>
            <consortium name="The Broad Institute Genomics Platform"/>
            <consortium name="The Broad Institute Genome Sequencing Center for Infectious Disease"/>
            <person name="Wu L."/>
            <person name="Ma J."/>
        </authorList>
    </citation>
    <scope>NUCLEOTIDE SEQUENCE [LARGE SCALE GENOMIC DNA]</scope>
    <source>
        <strain evidence="6">JCM 14718</strain>
    </source>
</reference>
<keyword evidence="3 4" id="KW-0732">Signal</keyword>
<keyword evidence="2" id="KW-0813">Transport</keyword>
<evidence type="ECO:0000256" key="1">
    <source>
        <dbReference type="ARBA" id="ARBA00008520"/>
    </source>
</evidence>
<dbReference type="Gene3D" id="3.40.190.10">
    <property type="entry name" value="Periplasmic binding protein-like II"/>
    <property type="match status" value="1"/>
</dbReference>
<evidence type="ECO:0000313" key="6">
    <source>
        <dbReference type="Proteomes" id="UP001500618"/>
    </source>
</evidence>
<evidence type="ECO:0000256" key="3">
    <source>
        <dbReference type="ARBA" id="ARBA00022729"/>
    </source>
</evidence>
<evidence type="ECO:0000256" key="4">
    <source>
        <dbReference type="SAM" id="SignalP"/>
    </source>
</evidence>
<dbReference type="InterPro" id="IPR006059">
    <property type="entry name" value="SBP"/>
</dbReference>
<gene>
    <name evidence="5" type="ORF">GCM10009765_02060</name>
</gene>
<sequence>MKRRALMGALAGAAVSGLVAGCGGGDAELRNGVVTLSFQSLAYQKPTITAVKKIVSDWNKANPKIQVTYQQGSWDAVHDQLVTQFAGGTAPTIIHDEAADIAGFAQQGFLADLGPYLSPDVKANVPKGILDTVTTDGKTYAAPTLLQSYVVFANTDLLQKQGVTVPTGGTMSWETLAAAAKQATKGGVYGLGWGLKQPTAAVMSLALNFGGKFFTGAGQDAKVSVGDAETQVPKRIHDMAYVDKSIALTTLTQSGTDILPDFYAGKYAMIVAGSYVAQQITEEAPKTFHWQVLPGLAGTSPNQAADPQTLSVSATSKHIPEATQFINYFMKAQNLAAVGQGDWLIPTTGPARDAISQATGGKSGWSQTLAGATSMTDAPFQSVTNYPRWKDQIATPAFQQYLGNKITLDQLTGQLTKGWSQVNQ</sequence>
<feature type="signal peptide" evidence="4">
    <location>
        <begin position="1"/>
        <end position="20"/>
    </location>
</feature>
<dbReference type="PANTHER" id="PTHR30061:SF50">
    <property type="entry name" value="MALTOSE_MALTODEXTRIN-BINDING PERIPLASMIC PROTEIN"/>
    <property type="match status" value="1"/>
</dbReference>
<dbReference type="SUPFAM" id="SSF53850">
    <property type="entry name" value="Periplasmic binding protein-like II"/>
    <property type="match status" value="1"/>
</dbReference>
<dbReference type="Proteomes" id="UP001500618">
    <property type="component" value="Unassembled WGS sequence"/>
</dbReference>
<feature type="chain" id="PRO_5046886546" evidence="4">
    <location>
        <begin position="21"/>
        <end position="424"/>
    </location>
</feature>
<accession>A0ABP4RNS0</accession>
<name>A0ABP4RNS0_9ACTN</name>
<evidence type="ECO:0000256" key="2">
    <source>
        <dbReference type="ARBA" id="ARBA00022448"/>
    </source>
</evidence>
<dbReference type="Pfam" id="PF01547">
    <property type="entry name" value="SBP_bac_1"/>
    <property type="match status" value="1"/>
</dbReference>
<dbReference type="PROSITE" id="PS51257">
    <property type="entry name" value="PROKAR_LIPOPROTEIN"/>
    <property type="match status" value="1"/>
</dbReference>